<evidence type="ECO:0000256" key="4">
    <source>
        <dbReference type="ARBA" id="ARBA00022840"/>
    </source>
</evidence>
<dbReference type="Proteomes" id="UP000176614">
    <property type="component" value="Unassembled WGS sequence"/>
</dbReference>
<keyword evidence="3" id="KW-0547">Nucleotide-binding</keyword>
<keyword evidence="2" id="KW-0813">Transport</keyword>
<dbReference type="SUPFAM" id="SSF52540">
    <property type="entry name" value="P-loop containing nucleoside triphosphate hydrolases"/>
    <property type="match status" value="1"/>
</dbReference>
<protein>
    <recommendedName>
        <fullName evidence="5">ABC transporter domain-containing protein</fullName>
    </recommendedName>
</protein>
<gene>
    <name evidence="6" type="ORF">A2264_03870</name>
</gene>
<proteinExistence type="inferred from homology"/>
<evidence type="ECO:0000313" key="6">
    <source>
        <dbReference type="EMBL" id="OGC63048.1"/>
    </source>
</evidence>
<dbReference type="EMBL" id="MEVT01000009">
    <property type="protein sequence ID" value="OGC63048.1"/>
    <property type="molecule type" value="Genomic_DNA"/>
</dbReference>
<dbReference type="Gene3D" id="3.40.50.300">
    <property type="entry name" value="P-loop containing nucleotide triphosphate hydrolases"/>
    <property type="match status" value="1"/>
</dbReference>
<name>A0A1F4W196_UNCKA</name>
<dbReference type="GO" id="GO:0005524">
    <property type="term" value="F:ATP binding"/>
    <property type="evidence" value="ECO:0007669"/>
    <property type="project" value="UniProtKB-KW"/>
</dbReference>
<evidence type="ECO:0000256" key="3">
    <source>
        <dbReference type="ARBA" id="ARBA00022741"/>
    </source>
</evidence>
<organism evidence="6 7">
    <name type="scientific">candidate division WWE3 bacterium RIFOXYA2_FULL_46_9</name>
    <dbReference type="NCBI Taxonomy" id="1802636"/>
    <lineage>
        <taxon>Bacteria</taxon>
        <taxon>Katanobacteria</taxon>
    </lineage>
</organism>
<reference evidence="6 7" key="1">
    <citation type="journal article" date="2016" name="Nat. Commun.">
        <title>Thousands of microbial genomes shed light on interconnected biogeochemical processes in an aquifer system.</title>
        <authorList>
            <person name="Anantharaman K."/>
            <person name="Brown C.T."/>
            <person name="Hug L.A."/>
            <person name="Sharon I."/>
            <person name="Castelle C.J."/>
            <person name="Probst A.J."/>
            <person name="Thomas B.C."/>
            <person name="Singh A."/>
            <person name="Wilkins M.J."/>
            <person name="Karaoz U."/>
            <person name="Brodie E.L."/>
            <person name="Williams K.H."/>
            <person name="Hubbard S.S."/>
            <person name="Banfield J.F."/>
        </authorList>
    </citation>
    <scope>NUCLEOTIDE SEQUENCE [LARGE SCALE GENOMIC DNA]</scope>
</reference>
<dbReference type="PROSITE" id="PS50893">
    <property type="entry name" value="ABC_TRANSPORTER_2"/>
    <property type="match status" value="1"/>
</dbReference>
<keyword evidence="4" id="KW-0067">ATP-binding</keyword>
<dbReference type="PANTHER" id="PTHR43335">
    <property type="entry name" value="ABC TRANSPORTER, ATP-BINDING PROTEIN"/>
    <property type="match status" value="1"/>
</dbReference>
<dbReference type="InterPro" id="IPR003593">
    <property type="entry name" value="AAA+_ATPase"/>
</dbReference>
<dbReference type="SMART" id="SM00382">
    <property type="entry name" value="AAA"/>
    <property type="match status" value="1"/>
</dbReference>
<comment type="caution">
    <text evidence="6">The sequence shown here is derived from an EMBL/GenBank/DDBJ whole genome shotgun (WGS) entry which is preliminary data.</text>
</comment>
<feature type="domain" description="ABC transporter" evidence="5">
    <location>
        <begin position="2"/>
        <end position="231"/>
    </location>
</feature>
<accession>A0A1F4W196</accession>
<dbReference type="GO" id="GO:0016887">
    <property type="term" value="F:ATP hydrolysis activity"/>
    <property type="evidence" value="ECO:0007669"/>
    <property type="project" value="InterPro"/>
</dbReference>
<dbReference type="InterPro" id="IPR003439">
    <property type="entry name" value="ABC_transporter-like_ATP-bd"/>
</dbReference>
<sequence>MIAVEKLSKNFGNISAIKDLSFSINDGEIVGLLGPNGAGKTTTMRVLSGFYAPDEGTVNINGSDILTHTQEAQSQIGYLPENNPLYKDMLVEEILDFSLDLKNIQGHERKEALDFAIRSVNIADVYYRPVNELSKGYKQRVGIAVALLHKPKILIMDEPTEGLDPNQRTEIRNLIKNLAKEHTIIISTHVMQEVEAICSRVILISKGELKADSPVHELSRGLKSEKLIQIDIEGKNVKTEIRKISAIKEIQNEQILGDRYSARLIIDTNTEIQPQLSSQIHNNKWTIWRLSEEKLQLEDIFKQLTS</sequence>
<dbReference type="InterPro" id="IPR027417">
    <property type="entry name" value="P-loop_NTPase"/>
</dbReference>
<dbReference type="AlphaFoldDB" id="A0A1F4W196"/>
<evidence type="ECO:0000256" key="1">
    <source>
        <dbReference type="ARBA" id="ARBA00005417"/>
    </source>
</evidence>
<comment type="similarity">
    <text evidence="1">Belongs to the ABC transporter superfamily.</text>
</comment>
<dbReference type="PANTHER" id="PTHR43335:SF4">
    <property type="entry name" value="ABC TRANSPORTER, ATP-BINDING PROTEIN"/>
    <property type="match status" value="1"/>
</dbReference>
<dbReference type="Pfam" id="PF00005">
    <property type="entry name" value="ABC_tran"/>
    <property type="match status" value="1"/>
</dbReference>
<evidence type="ECO:0000259" key="5">
    <source>
        <dbReference type="PROSITE" id="PS50893"/>
    </source>
</evidence>
<evidence type="ECO:0000313" key="7">
    <source>
        <dbReference type="Proteomes" id="UP000176614"/>
    </source>
</evidence>
<evidence type="ECO:0000256" key="2">
    <source>
        <dbReference type="ARBA" id="ARBA00022448"/>
    </source>
</evidence>